<evidence type="ECO:0000313" key="3">
    <source>
        <dbReference type="Proteomes" id="UP000257109"/>
    </source>
</evidence>
<feature type="compositionally biased region" description="Polar residues" evidence="1">
    <location>
        <begin position="44"/>
        <end position="55"/>
    </location>
</feature>
<feature type="compositionally biased region" description="Polar residues" evidence="1">
    <location>
        <begin position="74"/>
        <end position="97"/>
    </location>
</feature>
<dbReference type="EMBL" id="QJKJ01015532">
    <property type="protein sequence ID" value="RDX62378.1"/>
    <property type="molecule type" value="Genomic_DNA"/>
</dbReference>
<name>A0A371E8P5_MUCPR</name>
<dbReference type="Proteomes" id="UP000257109">
    <property type="component" value="Unassembled WGS sequence"/>
</dbReference>
<keyword evidence="3" id="KW-1185">Reference proteome</keyword>
<organism evidence="2 3">
    <name type="scientific">Mucuna pruriens</name>
    <name type="common">Velvet bean</name>
    <name type="synonym">Dolichos pruriens</name>
    <dbReference type="NCBI Taxonomy" id="157652"/>
    <lineage>
        <taxon>Eukaryota</taxon>
        <taxon>Viridiplantae</taxon>
        <taxon>Streptophyta</taxon>
        <taxon>Embryophyta</taxon>
        <taxon>Tracheophyta</taxon>
        <taxon>Spermatophyta</taxon>
        <taxon>Magnoliopsida</taxon>
        <taxon>eudicotyledons</taxon>
        <taxon>Gunneridae</taxon>
        <taxon>Pentapetalae</taxon>
        <taxon>rosids</taxon>
        <taxon>fabids</taxon>
        <taxon>Fabales</taxon>
        <taxon>Fabaceae</taxon>
        <taxon>Papilionoideae</taxon>
        <taxon>50 kb inversion clade</taxon>
        <taxon>NPAAA clade</taxon>
        <taxon>indigoferoid/millettioid clade</taxon>
        <taxon>Phaseoleae</taxon>
        <taxon>Mucuna</taxon>
    </lineage>
</organism>
<gene>
    <name evidence="2" type="ORF">CR513_59301</name>
</gene>
<dbReference type="AlphaFoldDB" id="A0A371E8P5"/>
<evidence type="ECO:0000256" key="1">
    <source>
        <dbReference type="SAM" id="MobiDB-lite"/>
    </source>
</evidence>
<reference evidence="2" key="1">
    <citation type="submission" date="2018-05" db="EMBL/GenBank/DDBJ databases">
        <title>Draft genome of Mucuna pruriens seed.</title>
        <authorList>
            <person name="Nnadi N.E."/>
            <person name="Vos R."/>
            <person name="Hasami M.H."/>
            <person name="Devisetty U.K."/>
            <person name="Aguiy J.C."/>
        </authorList>
    </citation>
    <scope>NUCLEOTIDE SEQUENCE [LARGE SCALE GENOMIC DNA]</scope>
    <source>
        <strain evidence="2">JCA_2017</strain>
    </source>
</reference>
<dbReference type="OrthoDB" id="1436830at2759"/>
<feature type="region of interest" description="Disordered" evidence="1">
    <location>
        <begin position="20"/>
        <end position="97"/>
    </location>
</feature>
<sequence>MQLKDLVQIGACRRAKAAINSQIRDTRCPHSNSNNSRKHHHQSAGSGNLSSQTIPNPRGNASVVSLRSRKELQVSPQQKPRSASTESKSDADSQPPQ</sequence>
<protein>
    <submittedName>
        <fullName evidence="2">Uncharacterized protein</fullName>
    </submittedName>
</protein>
<evidence type="ECO:0000313" key="2">
    <source>
        <dbReference type="EMBL" id="RDX62378.1"/>
    </source>
</evidence>
<proteinExistence type="predicted"/>
<accession>A0A371E8P5</accession>
<comment type="caution">
    <text evidence="2">The sequence shown here is derived from an EMBL/GenBank/DDBJ whole genome shotgun (WGS) entry which is preliminary data.</text>
</comment>
<feature type="non-terminal residue" evidence="2">
    <location>
        <position position="1"/>
    </location>
</feature>